<dbReference type="SUPFAM" id="SSF52540">
    <property type="entry name" value="P-loop containing nucleoside triphosphate hydrolases"/>
    <property type="match status" value="1"/>
</dbReference>
<evidence type="ECO:0000256" key="8">
    <source>
        <dbReference type="ARBA" id="ARBA00023210"/>
    </source>
</evidence>
<evidence type="ECO:0000256" key="10">
    <source>
        <dbReference type="HAMAP-Rule" id="MF_00321"/>
    </source>
</evidence>
<dbReference type="AlphaFoldDB" id="A0A7C1GV23"/>
<keyword evidence="6" id="KW-0460">Magnesium</keyword>
<dbReference type="GO" id="GO:0046872">
    <property type="term" value="F:metal ion binding"/>
    <property type="evidence" value="ECO:0007669"/>
    <property type="project" value="UniProtKB-KW"/>
</dbReference>
<dbReference type="NCBIfam" id="TIGR03598">
    <property type="entry name" value="GTPase_YsxC"/>
    <property type="match status" value="1"/>
</dbReference>
<protein>
    <recommendedName>
        <fullName evidence="10">Probable GTP-binding protein EngB</fullName>
    </recommendedName>
</protein>
<dbReference type="PANTHER" id="PTHR11649:SF13">
    <property type="entry name" value="ENGB-TYPE G DOMAIN-CONTAINING PROTEIN"/>
    <property type="match status" value="1"/>
</dbReference>
<name>A0A7C1GV23_9BACT</name>
<comment type="cofactor">
    <cofactor evidence="1">
        <name>Mg(2+)</name>
        <dbReference type="ChEBI" id="CHEBI:18420"/>
    </cofactor>
</comment>
<evidence type="ECO:0000256" key="2">
    <source>
        <dbReference type="ARBA" id="ARBA00009638"/>
    </source>
</evidence>
<dbReference type="CDD" id="cd01876">
    <property type="entry name" value="YihA_EngB"/>
    <property type="match status" value="1"/>
</dbReference>
<evidence type="ECO:0000313" key="12">
    <source>
        <dbReference type="EMBL" id="HDP79120.1"/>
    </source>
</evidence>
<evidence type="ECO:0000256" key="7">
    <source>
        <dbReference type="ARBA" id="ARBA00023134"/>
    </source>
</evidence>
<comment type="caution">
    <text evidence="12">The sequence shown here is derived from an EMBL/GenBank/DDBJ whole genome shotgun (WGS) entry which is preliminary data.</text>
</comment>
<dbReference type="InterPro" id="IPR005225">
    <property type="entry name" value="Small_GTP-bd"/>
</dbReference>
<dbReference type="EMBL" id="DSBT01000410">
    <property type="protein sequence ID" value="HDP79120.1"/>
    <property type="molecule type" value="Genomic_DNA"/>
</dbReference>
<dbReference type="HAMAP" id="MF_00321">
    <property type="entry name" value="GTPase_EngB"/>
    <property type="match status" value="1"/>
</dbReference>
<keyword evidence="7 10" id="KW-0342">GTP-binding</keyword>
<dbReference type="Pfam" id="PF01926">
    <property type="entry name" value="MMR_HSR1"/>
    <property type="match status" value="1"/>
</dbReference>
<dbReference type="PANTHER" id="PTHR11649">
    <property type="entry name" value="MSS1/TRME-RELATED GTP-BINDING PROTEIN"/>
    <property type="match status" value="1"/>
</dbReference>
<keyword evidence="3 10" id="KW-0132">Cell division</keyword>
<dbReference type="PROSITE" id="PS51706">
    <property type="entry name" value="G_ENGB"/>
    <property type="match status" value="1"/>
</dbReference>
<dbReference type="Proteomes" id="UP000886198">
    <property type="component" value="Unassembled WGS sequence"/>
</dbReference>
<feature type="domain" description="EngB-type G" evidence="11">
    <location>
        <begin position="22"/>
        <end position="190"/>
    </location>
</feature>
<comment type="similarity">
    <text evidence="2 10">Belongs to the TRAFAC class TrmE-Era-EngA-EngB-Septin-like GTPase superfamily. EngB GTPase family.</text>
</comment>
<dbReference type="InterPro" id="IPR030393">
    <property type="entry name" value="G_ENGB_dom"/>
</dbReference>
<dbReference type="InterPro" id="IPR027417">
    <property type="entry name" value="P-loop_NTPase"/>
</dbReference>
<evidence type="ECO:0000256" key="4">
    <source>
        <dbReference type="ARBA" id="ARBA00022723"/>
    </source>
</evidence>
<evidence type="ECO:0000256" key="3">
    <source>
        <dbReference type="ARBA" id="ARBA00022618"/>
    </source>
</evidence>
<dbReference type="FunFam" id="3.40.50.300:FF:000098">
    <property type="entry name" value="Probable GTP-binding protein EngB"/>
    <property type="match status" value="1"/>
</dbReference>
<dbReference type="NCBIfam" id="TIGR00231">
    <property type="entry name" value="small_GTP"/>
    <property type="match status" value="1"/>
</dbReference>
<evidence type="ECO:0000256" key="1">
    <source>
        <dbReference type="ARBA" id="ARBA00001946"/>
    </source>
</evidence>
<evidence type="ECO:0000256" key="5">
    <source>
        <dbReference type="ARBA" id="ARBA00022741"/>
    </source>
</evidence>
<proteinExistence type="inferred from homology"/>
<sequence length="190" mass="21421">MTVKSAELIKTVFAKGEYPPSVKREIAFAGRSNVGKSSLLNSLFGRRLAKTSSTPGKTRSINFYVVNGEVFFVDLPGYGYAKASMSEREKWQRLITDYFESREGISLVVLLVDIRHPLQPADKQMLDWVTYYAIPYVLVLTKADKLSKSRQQQSKKSISEEVAAWGRPPVFPVSAENRQGIEELLKTLLQ</sequence>
<gene>
    <name evidence="10" type="primary">engB</name>
    <name evidence="12" type="ORF">ENN47_13290</name>
</gene>
<evidence type="ECO:0000259" key="11">
    <source>
        <dbReference type="PROSITE" id="PS51706"/>
    </source>
</evidence>
<dbReference type="InterPro" id="IPR006073">
    <property type="entry name" value="GTP-bd"/>
</dbReference>
<keyword evidence="8 10" id="KW-0717">Septation</keyword>
<dbReference type="GO" id="GO:0000917">
    <property type="term" value="P:division septum assembly"/>
    <property type="evidence" value="ECO:0007669"/>
    <property type="project" value="UniProtKB-KW"/>
</dbReference>
<accession>A0A7C1GV23</accession>
<dbReference type="Gene3D" id="3.40.50.300">
    <property type="entry name" value="P-loop containing nucleotide triphosphate hydrolases"/>
    <property type="match status" value="1"/>
</dbReference>
<dbReference type="GO" id="GO:0005829">
    <property type="term" value="C:cytosol"/>
    <property type="evidence" value="ECO:0007669"/>
    <property type="project" value="TreeGrafter"/>
</dbReference>
<dbReference type="GO" id="GO:0005525">
    <property type="term" value="F:GTP binding"/>
    <property type="evidence" value="ECO:0007669"/>
    <property type="project" value="UniProtKB-UniRule"/>
</dbReference>
<dbReference type="InterPro" id="IPR019987">
    <property type="entry name" value="GTP-bd_ribosome_bio_YsxC"/>
</dbReference>
<keyword evidence="9 10" id="KW-0131">Cell cycle</keyword>
<keyword evidence="4" id="KW-0479">Metal-binding</keyword>
<evidence type="ECO:0000256" key="6">
    <source>
        <dbReference type="ARBA" id="ARBA00022842"/>
    </source>
</evidence>
<evidence type="ECO:0000256" key="9">
    <source>
        <dbReference type="ARBA" id="ARBA00023306"/>
    </source>
</evidence>
<keyword evidence="5 10" id="KW-0547">Nucleotide-binding</keyword>
<organism evidence="12">
    <name type="scientific">Mesotoga infera</name>
    <dbReference type="NCBI Taxonomy" id="1236046"/>
    <lineage>
        <taxon>Bacteria</taxon>
        <taxon>Thermotogati</taxon>
        <taxon>Thermotogota</taxon>
        <taxon>Thermotogae</taxon>
        <taxon>Kosmotogales</taxon>
        <taxon>Kosmotogaceae</taxon>
        <taxon>Mesotoga</taxon>
    </lineage>
</organism>
<comment type="function">
    <text evidence="10">Necessary for normal cell division and for the maintenance of normal septation.</text>
</comment>
<reference evidence="12" key="1">
    <citation type="journal article" date="2020" name="mSystems">
        <title>Genome- and Community-Level Interaction Insights into Carbon Utilization and Element Cycling Functions of Hydrothermarchaeota in Hydrothermal Sediment.</title>
        <authorList>
            <person name="Zhou Z."/>
            <person name="Liu Y."/>
            <person name="Xu W."/>
            <person name="Pan J."/>
            <person name="Luo Z.H."/>
            <person name="Li M."/>
        </authorList>
    </citation>
    <scope>NUCLEOTIDE SEQUENCE [LARGE SCALE GENOMIC DNA]</scope>
    <source>
        <strain evidence="12">SpSt-1179</strain>
    </source>
</reference>